<evidence type="ECO:0000256" key="5">
    <source>
        <dbReference type="ARBA" id="ARBA00022989"/>
    </source>
</evidence>
<evidence type="ECO:0000256" key="3">
    <source>
        <dbReference type="ARBA" id="ARBA00022618"/>
    </source>
</evidence>
<dbReference type="RefSeq" id="WP_283832201.1">
    <property type="nucleotide sequence ID" value="NZ_JASJEU010000015.1"/>
</dbReference>
<dbReference type="PANTHER" id="PTHR37820:SF1">
    <property type="entry name" value="CELL DIVISION PROTEIN FTSQ"/>
    <property type="match status" value="1"/>
</dbReference>
<feature type="transmembrane region" description="Helical" evidence="8">
    <location>
        <begin position="41"/>
        <end position="63"/>
    </location>
</feature>
<organism evidence="10 11">
    <name type="scientific">Gordonibacter faecis</name>
    <dbReference type="NCBI Taxonomy" id="3047475"/>
    <lineage>
        <taxon>Bacteria</taxon>
        <taxon>Bacillati</taxon>
        <taxon>Actinomycetota</taxon>
        <taxon>Coriobacteriia</taxon>
        <taxon>Eggerthellales</taxon>
        <taxon>Eggerthellaceae</taxon>
        <taxon>Gordonibacter</taxon>
    </lineage>
</organism>
<evidence type="ECO:0000259" key="9">
    <source>
        <dbReference type="PROSITE" id="PS51779"/>
    </source>
</evidence>
<evidence type="ECO:0000256" key="1">
    <source>
        <dbReference type="ARBA" id="ARBA00004370"/>
    </source>
</evidence>
<keyword evidence="7" id="KW-0131">Cell cycle</keyword>
<keyword evidence="6 8" id="KW-0472">Membrane</keyword>
<dbReference type="Pfam" id="PF08478">
    <property type="entry name" value="POTRA_1"/>
    <property type="match status" value="1"/>
</dbReference>
<dbReference type="PROSITE" id="PS51779">
    <property type="entry name" value="POTRA"/>
    <property type="match status" value="1"/>
</dbReference>
<protein>
    <submittedName>
        <fullName evidence="10">FtsQ-type POTRA domain-containing protein</fullName>
    </submittedName>
</protein>
<keyword evidence="3" id="KW-0132">Cell division</keyword>
<keyword evidence="4 8" id="KW-0812">Transmembrane</keyword>
<keyword evidence="5 8" id="KW-1133">Transmembrane helix</keyword>
<dbReference type="InterPro" id="IPR034746">
    <property type="entry name" value="POTRA"/>
</dbReference>
<dbReference type="PANTHER" id="PTHR37820">
    <property type="entry name" value="CELL DIVISION PROTEIN DIVIB"/>
    <property type="match status" value="1"/>
</dbReference>
<evidence type="ECO:0000256" key="2">
    <source>
        <dbReference type="ARBA" id="ARBA00022475"/>
    </source>
</evidence>
<keyword evidence="11" id="KW-1185">Reference proteome</keyword>
<reference evidence="10 11" key="1">
    <citation type="submission" date="2023-05" db="EMBL/GenBank/DDBJ databases">
        <title>Gordonibacter KGMB12511T sp. nov., isolated from faeces of healthy Korean.</title>
        <authorList>
            <person name="Kim H.S."/>
            <person name="Kim J.-S."/>
            <person name="Suh M.K."/>
            <person name="Eom M.K."/>
            <person name="Do H.E."/>
            <person name="Lee J.-S."/>
        </authorList>
    </citation>
    <scope>NUCLEOTIDE SEQUENCE [LARGE SCALE GENOMIC DNA]</scope>
    <source>
        <strain evidence="10 11">KGMB12511</strain>
    </source>
</reference>
<dbReference type="EMBL" id="JASJEU010000015">
    <property type="protein sequence ID" value="MDJ1650858.1"/>
    <property type="molecule type" value="Genomic_DNA"/>
</dbReference>
<evidence type="ECO:0000313" key="10">
    <source>
        <dbReference type="EMBL" id="MDJ1650858.1"/>
    </source>
</evidence>
<keyword evidence="2" id="KW-1003">Cell membrane</keyword>
<evidence type="ECO:0000256" key="7">
    <source>
        <dbReference type="ARBA" id="ARBA00023306"/>
    </source>
</evidence>
<comment type="subcellular location">
    <subcellularLocation>
        <location evidence="1">Membrane</location>
    </subcellularLocation>
</comment>
<sequence length="291" mass="31735">MPGGRYTGSPRPQQRITSVRVGDLDRAERAQRAHNTYRRHVIRIVAVLCVVAALVGGGVAVYYSDAFAIENVTVSGVEHLTANDMTNMANVPANTTLLRVDASGIRERLLKNSWVKDAQVKRVFPNTLELAVTERTIAAVVHVPTEDATSVKQWAIASDHMWLMPIPDPESETGKATSPKVYEDAAAVLAITDVPYATKADIGTYCSDDNVNNALDIVSGLTTDLADHVTKVSAAGPEETKLELDSGVEIAFGKADDIREKERVCLKIMEDNPDVVYINVRAVERPTWRAL</sequence>
<feature type="domain" description="POTRA" evidence="9">
    <location>
        <begin position="67"/>
        <end position="135"/>
    </location>
</feature>
<evidence type="ECO:0000256" key="6">
    <source>
        <dbReference type="ARBA" id="ARBA00023136"/>
    </source>
</evidence>
<dbReference type="Proteomes" id="UP001232750">
    <property type="component" value="Unassembled WGS sequence"/>
</dbReference>
<evidence type="ECO:0000256" key="4">
    <source>
        <dbReference type="ARBA" id="ARBA00022692"/>
    </source>
</evidence>
<dbReference type="InterPro" id="IPR013685">
    <property type="entry name" value="POTRA_FtsQ_type"/>
</dbReference>
<evidence type="ECO:0000313" key="11">
    <source>
        <dbReference type="Proteomes" id="UP001232750"/>
    </source>
</evidence>
<accession>A0ABT7DMW7</accession>
<name>A0ABT7DMW7_9ACTN</name>
<dbReference type="Gene3D" id="3.10.20.310">
    <property type="entry name" value="membrane protein fhac"/>
    <property type="match status" value="1"/>
</dbReference>
<comment type="caution">
    <text evidence="10">The sequence shown here is derived from an EMBL/GenBank/DDBJ whole genome shotgun (WGS) entry which is preliminary data.</text>
</comment>
<evidence type="ECO:0000256" key="8">
    <source>
        <dbReference type="SAM" id="Phobius"/>
    </source>
</evidence>
<gene>
    <name evidence="10" type="ORF">QNJ86_08600</name>
</gene>
<proteinExistence type="predicted"/>
<dbReference type="InterPro" id="IPR050487">
    <property type="entry name" value="FtsQ_DivIB"/>
</dbReference>